<accession>A0A2S9YBG5</accession>
<dbReference type="SUPFAM" id="SSF48695">
    <property type="entry name" value="Multiheme cytochromes"/>
    <property type="match status" value="1"/>
</dbReference>
<gene>
    <name evidence="2" type="ORF">ENSA5_24010</name>
</gene>
<dbReference type="AlphaFoldDB" id="A0A2S9YBG5"/>
<protein>
    <submittedName>
        <fullName evidence="2">Doubled CXXCH motif</fullName>
    </submittedName>
</protein>
<comment type="caution">
    <text evidence="2">The sequence shown here is derived from an EMBL/GenBank/DDBJ whole genome shotgun (WGS) entry which is preliminary data.</text>
</comment>
<dbReference type="Gene3D" id="1.10.1130.10">
    <property type="entry name" value="Flavocytochrome C3, Chain A"/>
    <property type="match status" value="1"/>
</dbReference>
<dbReference type="RefSeq" id="WP_181197677.1">
    <property type="nucleotide sequence ID" value="NZ_PVNK01000122.1"/>
</dbReference>
<proteinExistence type="predicted"/>
<name>A0A2S9YBG5_9BACT</name>
<feature type="domain" description="Cytochrome c-552/4" evidence="1">
    <location>
        <begin position="38"/>
        <end position="105"/>
    </location>
</feature>
<evidence type="ECO:0000259" key="1">
    <source>
        <dbReference type="Pfam" id="PF13435"/>
    </source>
</evidence>
<dbReference type="InterPro" id="IPR036280">
    <property type="entry name" value="Multihaem_cyt_sf"/>
</dbReference>
<reference evidence="2 3" key="1">
    <citation type="submission" date="2018-03" db="EMBL/GenBank/DDBJ databases">
        <title>Draft Genome Sequences of the Obligatory Marine Myxobacteria Enhygromyxa salina SWB005.</title>
        <authorList>
            <person name="Poehlein A."/>
            <person name="Moghaddam J.A."/>
            <person name="Harms H."/>
            <person name="Alanjari M."/>
            <person name="Koenig G.M."/>
            <person name="Daniel R."/>
            <person name="Schaeberle T.F."/>
        </authorList>
    </citation>
    <scope>NUCLEOTIDE SEQUENCE [LARGE SCALE GENOMIC DNA]</scope>
    <source>
        <strain evidence="2 3">SWB005</strain>
    </source>
</reference>
<sequence length="345" mass="37062">MLGLGLLAVAGTHSAQGPGPRARALEPLAAEALLDNAACVRCHTEQARDWSASSHQTAFVDPAFQVAHAIEPRAYCRACHAPEADPADPGITPAASLGVACVSCHVRDGEILAGPGPARSADSPHAVRRDAGLDQPASCGACHEFDFPDGALRDRPLAMQRTVTEHAGSRFAARSCVSCHMPRLDDGRRSHRFAASRDPAMLRDAVRVAAERRGPSSVRITLRPGRVGHAFPTGDLLRRIEVGAVAVGPAGEGEPRRRYLARHFGDRAQRSGIVVRDELFDDRVPARGLRVVDLELPDAPERDVRWWVDYQRVAHQRSSDPRDAVLDGSLALAGGTLAPAHREPR</sequence>
<dbReference type="Pfam" id="PF13435">
    <property type="entry name" value="Cytochrome_C554"/>
    <property type="match status" value="1"/>
</dbReference>
<dbReference type="Proteomes" id="UP000237968">
    <property type="component" value="Unassembled WGS sequence"/>
</dbReference>
<dbReference type="EMBL" id="PVNK01000122">
    <property type="protein sequence ID" value="PRQ02346.1"/>
    <property type="molecule type" value="Genomic_DNA"/>
</dbReference>
<evidence type="ECO:0000313" key="2">
    <source>
        <dbReference type="EMBL" id="PRQ02346.1"/>
    </source>
</evidence>
<keyword evidence="3" id="KW-1185">Reference proteome</keyword>
<organism evidence="2 3">
    <name type="scientific">Enhygromyxa salina</name>
    <dbReference type="NCBI Taxonomy" id="215803"/>
    <lineage>
        <taxon>Bacteria</taxon>
        <taxon>Pseudomonadati</taxon>
        <taxon>Myxococcota</taxon>
        <taxon>Polyangia</taxon>
        <taxon>Nannocystales</taxon>
        <taxon>Nannocystaceae</taxon>
        <taxon>Enhygromyxa</taxon>
    </lineage>
</organism>
<evidence type="ECO:0000313" key="3">
    <source>
        <dbReference type="Proteomes" id="UP000237968"/>
    </source>
</evidence>
<dbReference type="InterPro" id="IPR023155">
    <property type="entry name" value="Cyt_c-552/4"/>
</dbReference>